<feature type="region of interest" description="Disordered" evidence="1">
    <location>
        <begin position="1"/>
        <end position="113"/>
    </location>
</feature>
<dbReference type="Proteomes" id="UP000287651">
    <property type="component" value="Unassembled WGS sequence"/>
</dbReference>
<sequence>KVVSELDETTDIRPGEEGSGALRRPIALHAETPRFTPRALSAGPERDGLNHPQQRQGRERERQERGEKGRSGNRSGEGVEAANLLPALPGRSSLDKRGRSEEEDERPGRAARIWYRLVESERSGGGQEGVVS</sequence>
<proteinExistence type="predicted"/>
<feature type="non-terminal residue" evidence="2">
    <location>
        <position position="1"/>
    </location>
</feature>
<name>A0A427AT24_ENSVE</name>
<dbReference type="AlphaFoldDB" id="A0A427AT24"/>
<protein>
    <submittedName>
        <fullName evidence="2">Uncharacterized protein</fullName>
    </submittedName>
</protein>
<reference evidence="2 3" key="1">
    <citation type="journal article" date="2014" name="Agronomy (Basel)">
        <title>A Draft Genome Sequence for Ensete ventricosum, the Drought-Tolerant Tree Against Hunger.</title>
        <authorList>
            <person name="Harrison J."/>
            <person name="Moore K.A."/>
            <person name="Paszkiewicz K."/>
            <person name="Jones T."/>
            <person name="Grant M."/>
            <person name="Ambacheew D."/>
            <person name="Muzemil S."/>
            <person name="Studholme D.J."/>
        </authorList>
    </citation>
    <scope>NUCLEOTIDE SEQUENCE [LARGE SCALE GENOMIC DNA]</scope>
</reference>
<evidence type="ECO:0000313" key="3">
    <source>
        <dbReference type="Proteomes" id="UP000287651"/>
    </source>
</evidence>
<comment type="caution">
    <text evidence="2">The sequence shown here is derived from an EMBL/GenBank/DDBJ whole genome shotgun (WGS) entry which is preliminary data.</text>
</comment>
<organism evidence="2 3">
    <name type="scientific">Ensete ventricosum</name>
    <name type="common">Abyssinian banana</name>
    <name type="synonym">Musa ensete</name>
    <dbReference type="NCBI Taxonomy" id="4639"/>
    <lineage>
        <taxon>Eukaryota</taxon>
        <taxon>Viridiplantae</taxon>
        <taxon>Streptophyta</taxon>
        <taxon>Embryophyta</taxon>
        <taxon>Tracheophyta</taxon>
        <taxon>Spermatophyta</taxon>
        <taxon>Magnoliopsida</taxon>
        <taxon>Liliopsida</taxon>
        <taxon>Zingiberales</taxon>
        <taxon>Musaceae</taxon>
        <taxon>Ensete</taxon>
    </lineage>
</organism>
<evidence type="ECO:0000256" key="1">
    <source>
        <dbReference type="SAM" id="MobiDB-lite"/>
    </source>
</evidence>
<dbReference type="EMBL" id="AMZH03001421">
    <property type="protein sequence ID" value="RRT79361.1"/>
    <property type="molecule type" value="Genomic_DNA"/>
</dbReference>
<accession>A0A427AT24</accession>
<evidence type="ECO:0000313" key="2">
    <source>
        <dbReference type="EMBL" id="RRT79361.1"/>
    </source>
</evidence>
<feature type="compositionally biased region" description="Basic and acidic residues" evidence="1">
    <location>
        <begin position="56"/>
        <end position="70"/>
    </location>
</feature>
<gene>
    <name evidence="2" type="ORF">B296_00025503</name>
</gene>